<dbReference type="HOGENOM" id="CLU_062853_3_1_1"/>
<dbReference type="GO" id="GO:0003735">
    <property type="term" value="F:structural constituent of ribosome"/>
    <property type="evidence" value="ECO:0007669"/>
    <property type="project" value="InterPro"/>
</dbReference>
<dbReference type="RefSeq" id="XP_014564581.1">
    <property type="nucleotide sequence ID" value="XM_014709095.1"/>
</dbReference>
<dbReference type="Gene3D" id="3.30.190.20">
    <property type="match status" value="1"/>
</dbReference>
<dbReference type="GO" id="GO:0006412">
    <property type="term" value="P:translation"/>
    <property type="evidence" value="ECO:0007669"/>
    <property type="project" value="InterPro"/>
</dbReference>
<comment type="caution">
    <text evidence="4">The sequence shown here is derived from an EMBL/GenBank/DDBJ whole genome shotgun (WGS) entry which is preliminary data.</text>
</comment>
<organism evidence="4 5">
    <name type="scientific">Ordospora colligata OC4</name>
    <dbReference type="NCBI Taxonomy" id="1354746"/>
    <lineage>
        <taxon>Eukaryota</taxon>
        <taxon>Fungi</taxon>
        <taxon>Fungi incertae sedis</taxon>
        <taxon>Microsporidia</taxon>
        <taxon>Ordosporidae</taxon>
        <taxon>Ordospora</taxon>
    </lineage>
</organism>
<dbReference type="PIRSF" id="PIRSF002155">
    <property type="entry name" value="Ribosomal_L1"/>
    <property type="match status" value="1"/>
</dbReference>
<reference evidence="4 5" key="1">
    <citation type="journal article" date="2014" name="MBio">
        <title>The Ordospora colligata genome; evolution of extreme reduction in microsporidia and host-to-parasite horizontal gene transfer.</title>
        <authorList>
            <person name="Pombert J.-F."/>
            <person name="Haag K.L."/>
            <person name="Beidas S."/>
            <person name="Ebert D."/>
            <person name="Keeling P.J."/>
        </authorList>
    </citation>
    <scope>NUCLEOTIDE SEQUENCE [LARGE SCALE GENOMIC DNA]</scope>
    <source>
        <strain evidence="4 5">OC4</strain>
    </source>
</reference>
<protein>
    <submittedName>
        <fullName evidence="4">Putative ribosomal protein L1</fullName>
    </submittedName>
</protein>
<keyword evidence="2 4" id="KW-0689">Ribosomal protein</keyword>
<name>A0A0B2UML4_9MICR</name>
<dbReference type="EMBL" id="JOKQ01000001">
    <property type="protein sequence ID" value="KHN70539.1"/>
    <property type="molecule type" value="Genomic_DNA"/>
</dbReference>
<evidence type="ECO:0000256" key="3">
    <source>
        <dbReference type="ARBA" id="ARBA00023274"/>
    </source>
</evidence>
<sequence length="217" mass="24928">MIHKQDDQLAFLEAKRITGVIERLKAGCKPEKVDTIQIQVNLKGYDAKKDNKVSKDMVFPYKVRRADKVIVIADEARMKECTEKDIPCVSIEEISADSKKSIRERLFKTNKYFILCPGYQKVYQLKNILRHGKTPYIMKNDDDVSKVFEQAKKSYKLRIKDFAVTSFPVGHTGMDPEHIYENIRCGMGLLISYLKKGQQSLNGVMIKTNQASPITLY</sequence>
<keyword evidence="5" id="KW-1185">Reference proteome</keyword>
<dbReference type="AlphaFoldDB" id="A0A0B2UML4"/>
<dbReference type="OrthoDB" id="2449818at2759"/>
<dbReference type="Gene3D" id="3.40.50.790">
    <property type="match status" value="1"/>
</dbReference>
<evidence type="ECO:0000256" key="1">
    <source>
        <dbReference type="ARBA" id="ARBA00010531"/>
    </source>
</evidence>
<dbReference type="FunCoup" id="A0A0B2UML4">
    <property type="interactions" value="204"/>
</dbReference>
<proteinExistence type="inferred from homology"/>
<evidence type="ECO:0000313" key="4">
    <source>
        <dbReference type="EMBL" id="KHN70539.1"/>
    </source>
</evidence>
<gene>
    <name evidence="4" type="ORF">M896_011940</name>
</gene>
<dbReference type="InterPro" id="IPR023674">
    <property type="entry name" value="Ribosomal_uL1-like"/>
</dbReference>
<dbReference type="PANTHER" id="PTHR36427:SF3">
    <property type="entry name" value="LARGE RIBOSOMAL SUBUNIT PROTEIN UL1M"/>
    <property type="match status" value="1"/>
</dbReference>
<keyword evidence="3" id="KW-0687">Ribonucleoprotein</keyword>
<comment type="similarity">
    <text evidence="1">Belongs to the universal ribosomal protein uL1 family.</text>
</comment>
<dbReference type="PANTHER" id="PTHR36427">
    <property type="entry name" value="54S RIBOSOMAL PROTEIN L1, MITOCHONDRIAL"/>
    <property type="match status" value="1"/>
</dbReference>
<dbReference type="STRING" id="1354746.A0A0B2UML4"/>
<evidence type="ECO:0000313" key="5">
    <source>
        <dbReference type="Proteomes" id="UP000031056"/>
    </source>
</evidence>
<dbReference type="CDD" id="cd00403">
    <property type="entry name" value="Ribosomal_L1"/>
    <property type="match status" value="1"/>
</dbReference>
<evidence type="ECO:0000256" key="2">
    <source>
        <dbReference type="ARBA" id="ARBA00022980"/>
    </source>
</evidence>
<dbReference type="Proteomes" id="UP000031056">
    <property type="component" value="Unassembled WGS sequence"/>
</dbReference>
<dbReference type="VEuPathDB" id="MicrosporidiaDB:M896_011940"/>
<dbReference type="GeneID" id="26261037"/>
<dbReference type="InParanoid" id="A0A0B2UML4"/>
<dbReference type="InterPro" id="IPR016095">
    <property type="entry name" value="Ribosomal_uL1_3-a/b-sand"/>
</dbReference>
<dbReference type="Pfam" id="PF00687">
    <property type="entry name" value="Ribosomal_L1"/>
    <property type="match status" value="1"/>
</dbReference>
<dbReference type="SUPFAM" id="SSF56808">
    <property type="entry name" value="Ribosomal protein L1"/>
    <property type="match status" value="1"/>
</dbReference>
<accession>A0A0B2UML4</accession>
<dbReference type="InterPro" id="IPR028364">
    <property type="entry name" value="Ribosomal_uL1/biogenesis"/>
</dbReference>
<dbReference type="InterPro" id="IPR002143">
    <property type="entry name" value="Ribosomal_uL1"/>
</dbReference>
<dbReference type="GO" id="GO:0003723">
    <property type="term" value="F:RNA binding"/>
    <property type="evidence" value="ECO:0007669"/>
    <property type="project" value="InterPro"/>
</dbReference>
<dbReference type="GO" id="GO:0015934">
    <property type="term" value="C:large ribosomal subunit"/>
    <property type="evidence" value="ECO:0007669"/>
    <property type="project" value="InterPro"/>
</dbReference>